<feature type="domain" description="HD" evidence="2">
    <location>
        <begin position="43"/>
        <end position="246"/>
    </location>
</feature>
<evidence type="ECO:0000313" key="3">
    <source>
        <dbReference type="EMBL" id="QJR81693.1"/>
    </source>
</evidence>
<accession>A0A6M4MF36</accession>
<reference evidence="3 4" key="2">
    <citation type="submission" date="2020-04" db="EMBL/GenBank/DDBJ databases">
        <title>Complete genome sequence of Alteromonas pelagimontana 5.12T.</title>
        <authorList>
            <person name="Sinha R.K."/>
            <person name="Krishnan K.P."/>
            <person name="Kurian J.P."/>
        </authorList>
    </citation>
    <scope>NUCLEOTIDE SEQUENCE [LARGE SCALE GENOMIC DNA]</scope>
    <source>
        <strain evidence="3 4">5.12</strain>
    </source>
</reference>
<name>A0A6M4MF36_9ALTE</name>
<evidence type="ECO:0000259" key="2">
    <source>
        <dbReference type="PROSITE" id="PS51831"/>
    </source>
</evidence>
<dbReference type="PROSITE" id="PS51831">
    <property type="entry name" value="HD"/>
    <property type="match status" value="1"/>
</dbReference>
<dbReference type="KEGG" id="apel:CA267_013435"/>
<evidence type="ECO:0000256" key="1">
    <source>
        <dbReference type="ARBA" id="ARBA00022801"/>
    </source>
</evidence>
<dbReference type="InterPro" id="IPR027432">
    <property type="entry name" value="dGTP_triphosphohydrolase_C"/>
</dbReference>
<dbReference type="PANTHER" id="PTHR11373">
    <property type="entry name" value="DEOXYNUCLEOSIDE TRIPHOSPHATE TRIPHOSPHOHYDROLASE"/>
    <property type="match status" value="1"/>
</dbReference>
<dbReference type="Gene3D" id="1.10.3550.10">
    <property type="entry name" value="eoxyguanosinetriphosphate triphosphohydrolase domain-like"/>
    <property type="match status" value="1"/>
</dbReference>
<keyword evidence="1 3" id="KW-0378">Hydrolase</keyword>
<evidence type="ECO:0000313" key="4">
    <source>
        <dbReference type="Proteomes" id="UP000219285"/>
    </source>
</evidence>
<dbReference type="InterPro" id="IPR003607">
    <property type="entry name" value="HD/PDEase_dom"/>
</dbReference>
<dbReference type="AlphaFoldDB" id="A0A6M4MF36"/>
<dbReference type="InterPro" id="IPR006261">
    <property type="entry name" value="dGTPase"/>
</dbReference>
<dbReference type="Gene3D" id="1.10.3210.10">
    <property type="entry name" value="Hypothetical protein af1432"/>
    <property type="match status" value="2"/>
</dbReference>
<protein>
    <submittedName>
        <fullName evidence="3">dGTPase</fullName>
        <ecNumber evidence="3">3.1.5.1</ecNumber>
    </submittedName>
</protein>
<dbReference type="Proteomes" id="UP000219285">
    <property type="component" value="Chromosome"/>
</dbReference>
<dbReference type="SMART" id="SM00471">
    <property type="entry name" value="HDc"/>
    <property type="match status" value="1"/>
</dbReference>
<dbReference type="EC" id="3.1.5.1" evidence="3"/>
<dbReference type="InterPro" id="IPR050135">
    <property type="entry name" value="dGTPase-like"/>
</dbReference>
<sequence length="498" mass="57318">MNNTITFQCESDRGRIINSAAVRRLQQKTQVFPLERNAAVRSRLTHSLEVMQVGRFIARKLITLLQTEPLYSQDIEGLEQALESLVEMSCLMHDVGNPPFGHFGERAIQDWFDSAIVACSKKALKAADEEGSEDEHASEPESLSKALLNDIIHFEGNAQGIRLITHLQKLNLTKTQIASVLKYTRCGNEKEPEEKSEPHYYKRKKVGFYYSEKIPIDKILSFHKLKQWHRHPIAYIMEAADDISYCIADLEDAVDKNLMTFGQLQVLLNENFRKHYEACDTDCTCSTVKVGWKEVPECKAMETLLGSSKNWSNYDKEDASQFFVAMRANFVSALVSHAADTLFQHLPRILEGSYDKHVLEDDSAYGRLAKAMKDTAFKHVFCHPEVEANELKGYTVITGLLDRYRPLLEATRETFEKALNNDKKVPVLLSRMCKKLPQKHLRAYREALAPEQKNIQRFDSERVMEYYYRCRLIQDLVSGMTDQYALDEYRELMALETF</sequence>
<gene>
    <name evidence="3" type="primary">dgt</name>
    <name evidence="3" type="ORF">CA267_013435</name>
</gene>
<organism evidence="3 4">
    <name type="scientific">Alteromonas pelagimontana</name>
    <dbReference type="NCBI Taxonomy" id="1858656"/>
    <lineage>
        <taxon>Bacteria</taxon>
        <taxon>Pseudomonadati</taxon>
        <taxon>Pseudomonadota</taxon>
        <taxon>Gammaproteobacteria</taxon>
        <taxon>Alteromonadales</taxon>
        <taxon>Alteromonadaceae</taxon>
        <taxon>Alteromonas/Salinimonas group</taxon>
        <taxon>Alteromonas</taxon>
    </lineage>
</organism>
<proteinExistence type="predicted"/>
<dbReference type="NCBIfam" id="NF003429">
    <property type="entry name" value="PRK04926.1"/>
    <property type="match status" value="1"/>
</dbReference>
<dbReference type="GO" id="GO:0008832">
    <property type="term" value="F:dGTPase activity"/>
    <property type="evidence" value="ECO:0007669"/>
    <property type="project" value="UniProtKB-EC"/>
</dbReference>
<dbReference type="Pfam" id="PF01966">
    <property type="entry name" value="HD"/>
    <property type="match status" value="1"/>
</dbReference>
<reference evidence="4" key="1">
    <citation type="submission" date="2014-12" db="EMBL/GenBank/DDBJ databases">
        <title>Complete genome sequence of a multi-drug resistant Klebsiella pneumoniae.</title>
        <authorList>
            <person name="Hua X."/>
            <person name="Chen Q."/>
            <person name="Li X."/>
            <person name="Feng Y."/>
            <person name="Ruan Z."/>
            <person name="Yu Y."/>
        </authorList>
    </citation>
    <scope>NUCLEOTIDE SEQUENCE [LARGE SCALE GENOMIC DNA]</scope>
    <source>
        <strain evidence="4">5.12</strain>
    </source>
</reference>
<dbReference type="PANTHER" id="PTHR11373:SF32">
    <property type="entry name" value="DEOXYGUANOSINETRIPHOSPHATE TRIPHOSPHOHYDROLASE"/>
    <property type="match status" value="1"/>
</dbReference>
<dbReference type="InterPro" id="IPR006674">
    <property type="entry name" value="HD_domain"/>
</dbReference>
<dbReference type="GO" id="GO:0006203">
    <property type="term" value="P:dGTP catabolic process"/>
    <property type="evidence" value="ECO:0007669"/>
    <property type="project" value="TreeGrafter"/>
</dbReference>
<dbReference type="NCBIfam" id="TIGR01353">
    <property type="entry name" value="dGTP_triPase"/>
    <property type="match status" value="1"/>
</dbReference>
<dbReference type="SUPFAM" id="SSF109604">
    <property type="entry name" value="HD-domain/PDEase-like"/>
    <property type="match status" value="1"/>
</dbReference>
<dbReference type="EMBL" id="CP052766">
    <property type="protein sequence ID" value="QJR81693.1"/>
    <property type="molecule type" value="Genomic_DNA"/>
</dbReference>
<keyword evidence="4" id="KW-1185">Reference proteome</keyword>
<dbReference type="CDD" id="cd00077">
    <property type="entry name" value="HDc"/>
    <property type="match status" value="1"/>
</dbReference>